<feature type="binding site" evidence="14">
    <location>
        <position position="295"/>
    </location>
    <ligand>
        <name>S-adenosyl-L-methionine</name>
        <dbReference type="ChEBI" id="CHEBI:59789"/>
    </ligand>
</feature>
<reference evidence="17" key="1">
    <citation type="submission" date="2017-06" db="EMBL/GenBank/DDBJ databases">
        <authorList>
            <person name="Varghese N."/>
            <person name="Submissions S."/>
        </authorList>
    </citation>
    <scope>NUCLEOTIDE SEQUENCE [LARGE SCALE GENOMIC DNA]</scope>
    <source>
        <strain evidence="17">Ca-68</strain>
    </source>
</reference>
<dbReference type="NCBIfam" id="TIGR00048">
    <property type="entry name" value="rRNA_mod_RlmN"/>
    <property type="match status" value="1"/>
</dbReference>
<dbReference type="GO" id="GO:0070475">
    <property type="term" value="P:rRNA base methylation"/>
    <property type="evidence" value="ECO:0007669"/>
    <property type="project" value="UniProtKB-UniRule"/>
</dbReference>
<dbReference type="FunFam" id="3.20.20.70:FF:000008">
    <property type="entry name" value="Dual-specificity RNA methyltransferase RlmN"/>
    <property type="match status" value="1"/>
</dbReference>
<proteinExistence type="inferred from homology"/>
<dbReference type="GO" id="GO:0000049">
    <property type="term" value="F:tRNA binding"/>
    <property type="evidence" value="ECO:0007669"/>
    <property type="project" value="UniProtKB-UniRule"/>
</dbReference>
<evidence type="ECO:0000259" key="15">
    <source>
        <dbReference type="PROSITE" id="PS51918"/>
    </source>
</evidence>
<dbReference type="PANTHER" id="PTHR30544">
    <property type="entry name" value="23S RRNA METHYLTRANSFERASE"/>
    <property type="match status" value="1"/>
</dbReference>
<dbReference type="GO" id="GO:0005737">
    <property type="term" value="C:cytoplasm"/>
    <property type="evidence" value="ECO:0007669"/>
    <property type="project" value="UniProtKB-SubCell"/>
</dbReference>
<comment type="subcellular location">
    <subcellularLocation>
        <location evidence="1 14">Cytoplasm</location>
    </subcellularLocation>
</comment>
<dbReference type="InterPro" id="IPR004383">
    <property type="entry name" value="rRNA_lsu_MTrfase_RlmN/Cfr"/>
</dbReference>
<evidence type="ECO:0000256" key="4">
    <source>
        <dbReference type="ARBA" id="ARBA00022490"/>
    </source>
</evidence>
<keyword evidence="3 14" id="KW-0004">4Fe-4S</keyword>
<dbReference type="InterPro" id="IPR027492">
    <property type="entry name" value="RNA_MTrfase_RlmN"/>
</dbReference>
<evidence type="ECO:0000256" key="12">
    <source>
        <dbReference type="ARBA" id="ARBA00023014"/>
    </source>
</evidence>
<dbReference type="SFLD" id="SFLDS00029">
    <property type="entry name" value="Radical_SAM"/>
    <property type="match status" value="1"/>
</dbReference>
<dbReference type="GO" id="GO:0051539">
    <property type="term" value="F:4 iron, 4 sulfur cluster binding"/>
    <property type="evidence" value="ECO:0007669"/>
    <property type="project" value="UniProtKB-UniRule"/>
</dbReference>
<comment type="function">
    <text evidence="14">Specifically methylates position 2 of adenine 2503 in 23S rRNA and position 2 of adenine 37 in tRNAs. m2A2503 modification seems to play a crucial role in the proofreading step occurring at the peptidyl transferase center and thus would serve to optimize ribosomal fidelity.</text>
</comment>
<keyword evidence="9 14" id="KW-0819">tRNA processing</keyword>
<feature type="binding site" evidence="14">
    <location>
        <position position="111"/>
    </location>
    <ligand>
        <name>[4Fe-4S] cluster</name>
        <dbReference type="ChEBI" id="CHEBI:49883"/>
        <note>4Fe-4S-S-AdoMet</note>
    </ligand>
</feature>
<keyword evidence="7 14" id="KW-0808">Transferase</keyword>
<evidence type="ECO:0000256" key="7">
    <source>
        <dbReference type="ARBA" id="ARBA00022679"/>
    </source>
</evidence>
<feature type="active site" description="S-methylcysteine intermediate" evidence="14">
    <location>
        <position position="338"/>
    </location>
</feature>
<keyword evidence="13 14" id="KW-1015">Disulfide bond</keyword>
<dbReference type="InterPro" id="IPR048641">
    <property type="entry name" value="RlmN_N"/>
</dbReference>
<evidence type="ECO:0000256" key="3">
    <source>
        <dbReference type="ARBA" id="ARBA00022485"/>
    </source>
</evidence>
<dbReference type="GO" id="GO:0019843">
    <property type="term" value="F:rRNA binding"/>
    <property type="evidence" value="ECO:0007669"/>
    <property type="project" value="UniProtKB-UniRule"/>
</dbReference>
<sequence length="362" mass="40313">MTVNLLNLNQAALAEYFQSIGEKPFRAKQMMRWMHHFGVNEFGEMTDIAKALREKLAKEAVIVPPSVHLEQISEDGTRKWLIDVGAGNGVETVFIPEDERGTLCVSSQVGCALDCTFCSTGRQGFNRNLSVSEIIGQLWVANKALGRDPKGDRIISNVVMMGMGEPLANFDNVVTAMNIMLDDSAYGLSRRRVTLSTSGMVPAMDRLREECPVALAVSLHAPNDALRDEIVPINRKYPIAALMAACQRYLEKAPRDFVTFEYVMLDGVNDTVEHARQLLDIVKDVPCKFNLIPFNPFPNSGYDTSKPDNIRRFRDILMQAGYIVTTRKTRGEDIDAACGQLAGKVQDKTKRSLRRIKVEAIA</sequence>
<dbReference type="EMBL" id="FZOA01000002">
    <property type="protein sequence ID" value="SNR71685.1"/>
    <property type="molecule type" value="Genomic_DNA"/>
</dbReference>
<comment type="catalytic activity">
    <reaction evidence="14">
        <text>adenosine(37) in tRNA + 2 reduced [2Fe-2S]-[ferredoxin] + 2 S-adenosyl-L-methionine = 2-methyladenosine(37) in tRNA + 5'-deoxyadenosine + L-methionine + 2 oxidized [2Fe-2S]-[ferredoxin] + S-adenosyl-L-homocysteine</text>
        <dbReference type="Rhea" id="RHEA:43332"/>
        <dbReference type="Rhea" id="RHEA-COMP:10000"/>
        <dbReference type="Rhea" id="RHEA-COMP:10001"/>
        <dbReference type="Rhea" id="RHEA-COMP:10162"/>
        <dbReference type="Rhea" id="RHEA-COMP:10485"/>
        <dbReference type="ChEBI" id="CHEBI:17319"/>
        <dbReference type="ChEBI" id="CHEBI:33737"/>
        <dbReference type="ChEBI" id="CHEBI:33738"/>
        <dbReference type="ChEBI" id="CHEBI:57844"/>
        <dbReference type="ChEBI" id="CHEBI:57856"/>
        <dbReference type="ChEBI" id="CHEBI:59789"/>
        <dbReference type="ChEBI" id="CHEBI:74411"/>
        <dbReference type="ChEBI" id="CHEBI:74497"/>
        <dbReference type="EC" id="2.1.1.192"/>
    </reaction>
</comment>
<dbReference type="EC" id="2.1.1.192" evidence="14"/>
<dbReference type="Pfam" id="PF04055">
    <property type="entry name" value="Radical_SAM"/>
    <property type="match status" value="1"/>
</dbReference>
<evidence type="ECO:0000256" key="10">
    <source>
        <dbReference type="ARBA" id="ARBA00022723"/>
    </source>
</evidence>
<evidence type="ECO:0000313" key="17">
    <source>
        <dbReference type="Proteomes" id="UP000198305"/>
    </source>
</evidence>
<evidence type="ECO:0000256" key="11">
    <source>
        <dbReference type="ARBA" id="ARBA00023004"/>
    </source>
</evidence>
<evidence type="ECO:0000256" key="9">
    <source>
        <dbReference type="ARBA" id="ARBA00022694"/>
    </source>
</evidence>
<comment type="catalytic activity">
    <reaction evidence="14">
        <text>adenosine(2503) in 23S rRNA + 2 reduced [2Fe-2S]-[ferredoxin] + 2 S-adenosyl-L-methionine = 2-methyladenosine(2503) in 23S rRNA + 5'-deoxyadenosine + L-methionine + 2 oxidized [2Fe-2S]-[ferredoxin] + S-adenosyl-L-homocysteine</text>
        <dbReference type="Rhea" id="RHEA:42916"/>
        <dbReference type="Rhea" id="RHEA-COMP:10000"/>
        <dbReference type="Rhea" id="RHEA-COMP:10001"/>
        <dbReference type="Rhea" id="RHEA-COMP:10152"/>
        <dbReference type="Rhea" id="RHEA-COMP:10282"/>
        <dbReference type="ChEBI" id="CHEBI:17319"/>
        <dbReference type="ChEBI" id="CHEBI:33737"/>
        <dbReference type="ChEBI" id="CHEBI:33738"/>
        <dbReference type="ChEBI" id="CHEBI:57844"/>
        <dbReference type="ChEBI" id="CHEBI:57856"/>
        <dbReference type="ChEBI" id="CHEBI:59789"/>
        <dbReference type="ChEBI" id="CHEBI:74411"/>
        <dbReference type="ChEBI" id="CHEBI:74497"/>
        <dbReference type="EC" id="2.1.1.192"/>
    </reaction>
</comment>
<organism evidence="16 17">
    <name type="scientific">Methylobacillus rhizosphaerae</name>
    <dbReference type="NCBI Taxonomy" id="551994"/>
    <lineage>
        <taxon>Bacteria</taxon>
        <taxon>Pseudomonadati</taxon>
        <taxon>Pseudomonadota</taxon>
        <taxon>Betaproteobacteria</taxon>
        <taxon>Nitrosomonadales</taxon>
        <taxon>Methylophilaceae</taxon>
        <taxon>Methylobacillus</taxon>
    </lineage>
</organism>
<accession>A0A238YKI9</accession>
<dbReference type="SFLD" id="SFLDG01062">
    <property type="entry name" value="methyltransferase_(Class_A)"/>
    <property type="match status" value="1"/>
</dbReference>
<keyword evidence="4 14" id="KW-0963">Cytoplasm</keyword>
<dbReference type="Pfam" id="PF21016">
    <property type="entry name" value="RlmN_N"/>
    <property type="match status" value="1"/>
</dbReference>
<evidence type="ECO:0000256" key="13">
    <source>
        <dbReference type="ARBA" id="ARBA00023157"/>
    </source>
</evidence>
<comment type="similarity">
    <text evidence="2 14">Belongs to the radical SAM superfamily. RlmN family.</text>
</comment>
<evidence type="ECO:0000256" key="2">
    <source>
        <dbReference type="ARBA" id="ARBA00007544"/>
    </source>
</evidence>
<dbReference type="FunFam" id="1.10.150.530:FF:000003">
    <property type="entry name" value="Dual-specificity RNA methyltransferase RlmN"/>
    <property type="match status" value="1"/>
</dbReference>
<feature type="binding site" evidence="14">
    <location>
        <position position="118"/>
    </location>
    <ligand>
        <name>[4Fe-4S] cluster</name>
        <dbReference type="ChEBI" id="CHEBI:49883"/>
        <note>4Fe-4S-S-AdoMet</note>
    </ligand>
</feature>
<gene>
    <name evidence="14" type="primary">rlmN</name>
    <name evidence="16" type="ORF">SAMN05192560_0690</name>
</gene>
<comment type="cofactor">
    <cofactor evidence="14">
        <name>[4Fe-4S] cluster</name>
        <dbReference type="ChEBI" id="CHEBI:49883"/>
    </cofactor>
    <text evidence="14">Binds 1 [4Fe-4S] cluster. The cluster is coordinated with 3 cysteines and an exchangeable S-adenosyl-L-methionine.</text>
</comment>
<evidence type="ECO:0000256" key="8">
    <source>
        <dbReference type="ARBA" id="ARBA00022691"/>
    </source>
</evidence>
<dbReference type="InterPro" id="IPR040072">
    <property type="entry name" value="Methyltransferase_A"/>
</dbReference>
<feature type="binding site" evidence="14">
    <location>
        <begin position="218"/>
        <end position="220"/>
    </location>
    <ligand>
        <name>S-adenosyl-L-methionine</name>
        <dbReference type="ChEBI" id="CHEBI:59789"/>
    </ligand>
</feature>
<dbReference type="GO" id="GO:0002935">
    <property type="term" value="F:tRNA (adenine(37)-C2)-methyltransferase activity"/>
    <property type="evidence" value="ECO:0007669"/>
    <property type="project" value="UniProtKB-UniRule"/>
</dbReference>
<keyword evidence="6 14" id="KW-0489">Methyltransferase</keyword>
<keyword evidence="5 14" id="KW-0698">rRNA processing</keyword>
<evidence type="ECO:0000256" key="6">
    <source>
        <dbReference type="ARBA" id="ARBA00022603"/>
    </source>
</evidence>
<evidence type="ECO:0000256" key="14">
    <source>
        <dbReference type="HAMAP-Rule" id="MF_01849"/>
    </source>
</evidence>
<dbReference type="InterPro" id="IPR013785">
    <property type="entry name" value="Aldolase_TIM"/>
</dbReference>
<dbReference type="GO" id="GO:0070040">
    <property type="term" value="F:rRNA (adenine(2503)-C2-)-methyltransferase activity"/>
    <property type="evidence" value="ECO:0007669"/>
    <property type="project" value="UniProtKB-UniRule"/>
</dbReference>
<dbReference type="OrthoDB" id="9793973at2"/>
<dbReference type="SUPFAM" id="SSF102114">
    <property type="entry name" value="Radical SAM enzymes"/>
    <property type="match status" value="1"/>
</dbReference>
<protein>
    <recommendedName>
        <fullName evidence="14">Dual-specificity RNA methyltransferase RlmN</fullName>
        <ecNumber evidence="14">2.1.1.192</ecNumber>
    </recommendedName>
    <alternativeName>
        <fullName evidence="14">23S rRNA (adenine(2503)-C(2))-methyltransferase</fullName>
    </alternativeName>
    <alternativeName>
        <fullName evidence="14">23S rRNA m2A2503 methyltransferase</fullName>
    </alternativeName>
    <alternativeName>
        <fullName evidence="14">Ribosomal RNA large subunit methyltransferase N</fullName>
    </alternativeName>
    <alternativeName>
        <fullName evidence="14">tRNA (adenine(37)-C(2))-methyltransferase</fullName>
    </alternativeName>
    <alternativeName>
        <fullName evidence="14">tRNA m2A37 methyltransferase</fullName>
    </alternativeName>
</protein>
<dbReference type="InterPro" id="IPR007197">
    <property type="entry name" value="rSAM"/>
</dbReference>
<feature type="binding site" evidence="14">
    <location>
        <position position="196"/>
    </location>
    <ligand>
        <name>S-adenosyl-L-methionine</name>
        <dbReference type="ChEBI" id="CHEBI:59789"/>
    </ligand>
</feature>
<evidence type="ECO:0000313" key="16">
    <source>
        <dbReference type="EMBL" id="SNR71685.1"/>
    </source>
</evidence>
<feature type="binding site" evidence="14">
    <location>
        <position position="115"/>
    </location>
    <ligand>
        <name>[4Fe-4S] cluster</name>
        <dbReference type="ChEBI" id="CHEBI:49883"/>
        <note>4Fe-4S-S-AdoMet</note>
    </ligand>
</feature>
<keyword evidence="8 14" id="KW-0949">S-adenosyl-L-methionine</keyword>
<dbReference type="PANTHER" id="PTHR30544:SF5">
    <property type="entry name" value="RADICAL SAM CORE DOMAIN-CONTAINING PROTEIN"/>
    <property type="match status" value="1"/>
</dbReference>
<dbReference type="CDD" id="cd01335">
    <property type="entry name" value="Radical_SAM"/>
    <property type="match status" value="1"/>
</dbReference>
<feature type="binding site" evidence="14">
    <location>
        <begin position="164"/>
        <end position="165"/>
    </location>
    <ligand>
        <name>S-adenosyl-L-methionine</name>
        <dbReference type="ChEBI" id="CHEBI:59789"/>
    </ligand>
</feature>
<evidence type="ECO:0000256" key="1">
    <source>
        <dbReference type="ARBA" id="ARBA00004496"/>
    </source>
</evidence>
<name>A0A238YKI9_9PROT</name>
<dbReference type="Proteomes" id="UP000198305">
    <property type="component" value="Unassembled WGS sequence"/>
</dbReference>
<keyword evidence="11 14" id="KW-0408">Iron</keyword>
<comment type="caution">
    <text evidence="14">Lacks conserved residue(s) required for the propagation of feature annotation.</text>
</comment>
<feature type="domain" description="Radical SAM core" evidence="15">
    <location>
        <begin position="97"/>
        <end position="333"/>
    </location>
</feature>
<dbReference type="PIRSF" id="PIRSF006004">
    <property type="entry name" value="CHP00048"/>
    <property type="match status" value="1"/>
</dbReference>
<dbReference type="PROSITE" id="PS51918">
    <property type="entry name" value="RADICAL_SAM"/>
    <property type="match status" value="1"/>
</dbReference>
<keyword evidence="17" id="KW-1185">Reference proteome</keyword>
<dbReference type="AlphaFoldDB" id="A0A238YKI9"/>
<evidence type="ECO:0000256" key="5">
    <source>
        <dbReference type="ARBA" id="ARBA00022552"/>
    </source>
</evidence>
<keyword evidence="10 14" id="KW-0479">Metal-binding</keyword>
<keyword evidence="12 14" id="KW-0411">Iron-sulfur</keyword>
<feature type="active site" description="Proton acceptor" evidence="14">
    <location>
        <position position="91"/>
    </location>
</feature>
<dbReference type="SFLD" id="SFLDF00275">
    <property type="entry name" value="adenosine_C2_methyltransferase"/>
    <property type="match status" value="1"/>
</dbReference>
<comment type="miscellaneous">
    <text evidence="14">Reaction proceeds by a ping-pong mechanism involving intermediate methylation of a conserved cysteine residue.</text>
</comment>
<dbReference type="RefSeq" id="WP_089374826.1">
    <property type="nucleotide sequence ID" value="NZ_FZOA01000002.1"/>
</dbReference>
<dbReference type="GO" id="GO:0030488">
    <property type="term" value="P:tRNA methylation"/>
    <property type="evidence" value="ECO:0007669"/>
    <property type="project" value="UniProtKB-UniRule"/>
</dbReference>
<dbReference type="HAMAP" id="MF_01849">
    <property type="entry name" value="RNA_methyltr_RlmN"/>
    <property type="match status" value="1"/>
</dbReference>
<dbReference type="GO" id="GO:0046872">
    <property type="term" value="F:metal ion binding"/>
    <property type="evidence" value="ECO:0007669"/>
    <property type="project" value="UniProtKB-KW"/>
</dbReference>
<dbReference type="InterPro" id="IPR058240">
    <property type="entry name" value="rSAM_sf"/>
</dbReference>
<dbReference type="Gene3D" id="1.10.150.530">
    <property type="match status" value="1"/>
</dbReference>
<dbReference type="Gene3D" id="3.20.20.70">
    <property type="entry name" value="Aldolase class I"/>
    <property type="match status" value="1"/>
</dbReference>